<dbReference type="GO" id="GO:0043531">
    <property type="term" value="F:ADP binding"/>
    <property type="evidence" value="ECO:0007669"/>
    <property type="project" value="InterPro"/>
</dbReference>
<gene>
    <name evidence="11" type="ORF">PVAP13_2KG432000</name>
</gene>
<proteinExistence type="inferred from homology"/>
<dbReference type="InterPro" id="IPR002182">
    <property type="entry name" value="NB-ARC"/>
</dbReference>
<name>A0A8T0VWK3_PANVG</name>
<feature type="domain" description="Disease resistance N-terminal" evidence="8">
    <location>
        <begin position="12"/>
        <end position="90"/>
    </location>
</feature>
<dbReference type="CDD" id="cd14798">
    <property type="entry name" value="RX-CC_like"/>
    <property type="match status" value="1"/>
</dbReference>
<organism evidence="11 12">
    <name type="scientific">Panicum virgatum</name>
    <name type="common">Blackwell switchgrass</name>
    <dbReference type="NCBI Taxonomy" id="38727"/>
    <lineage>
        <taxon>Eukaryota</taxon>
        <taxon>Viridiplantae</taxon>
        <taxon>Streptophyta</taxon>
        <taxon>Embryophyta</taxon>
        <taxon>Tracheophyta</taxon>
        <taxon>Spermatophyta</taxon>
        <taxon>Magnoliopsida</taxon>
        <taxon>Liliopsida</taxon>
        <taxon>Poales</taxon>
        <taxon>Poaceae</taxon>
        <taxon>PACMAD clade</taxon>
        <taxon>Panicoideae</taxon>
        <taxon>Panicodae</taxon>
        <taxon>Paniceae</taxon>
        <taxon>Panicinae</taxon>
        <taxon>Panicum</taxon>
        <taxon>Panicum sect. Hiantes</taxon>
    </lineage>
</organism>
<dbReference type="PANTHER" id="PTHR23155:SF1028">
    <property type="entry name" value="OS08G0174800 PROTEIN"/>
    <property type="match status" value="1"/>
</dbReference>
<evidence type="ECO:0000256" key="1">
    <source>
        <dbReference type="ARBA" id="ARBA00008894"/>
    </source>
</evidence>
<dbReference type="FunFam" id="3.40.50.300:FF:001091">
    <property type="entry name" value="Probable disease resistance protein At1g61300"/>
    <property type="match status" value="1"/>
</dbReference>
<keyword evidence="6" id="KW-0175">Coiled coil</keyword>
<keyword evidence="4" id="KW-0547">Nucleotide-binding</keyword>
<keyword evidence="5" id="KW-0611">Plant defense</keyword>
<comment type="caution">
    <text evidence="11">The sequence shown here is derived from an EMBL/GenBank/DDBJ whole genome shotgun (WGS) entry which is preliminary data.</text>
</comment>
<dbReference type="Pfam" id="PF23598">
    <property type="entry name" value="LRR_14"/>
    <property type="match status" value="1"/>
</dbReference>
<sequence length="934" mass="105340">MERAFVSAATGVMSSVLGKLADLLHEEYKLAKGVRKDIEFLRSELSAMNDLLYVLAEVEELDAINKGWRDRVRELAYDVEDCIDLSVARLGGGADDARAAGRLGAKKLVRKIKKIRVSLQVAHQIKELKDRAVEESKRQKRYKLDGRLVGASPSNNKVDLRMCALWVETEKLVGVDGPRDEIISCLMPEGEEQEPWQQVRTLSIVGCAGLGKTTLANQVYQKIKGEFECSAFVSVSQNPPMKDVLMKICSQVGATASMADDELILVANLRERLQKKRYIVVVDDIWHSDPWEIIGQALVKTSPGSIIIITTRLKDVAQSCCSSHGGRVYDMKPLDDHNSKRLFFKRIFDSEDKCPHELESASKDILKKCTGIPLAIISISSFLAVDVPQSPDHWNKVKESISSPLPGRNKPIDTMKSVLSLSYFNLPHHLRTCLLYLSAFPEDCEIERDRPVCRWVAEGFVDPEPGESPYEAGLRYFNVLINRSLIQPWKEDKGGVVLSCRVHDVILNFLASKSLEENFLNLLDPSGFLPPSSPHSKVRRLSLQNTNNQEQCWMKSIKPHVRSLACCVDSKELHPLTEFEAVRMLDLENCGSLRNVHLANIEMLLQLRYLSIRRTRVSELPAGIGQAQRLETLDIRDTDVDQLPSTIVLLEKLARLFVSSKVMFPAEGISRMKGLEQLACFSIRGQPHGFLKELGELTNLRILEALWAGMDENYYEGSEWGIFTSSLRALGSHKLHSLDFSMTMYEIKNPIPMDSSFPALPRLRAFSIGLISTVPIWMGTLANVELLQLHICNFTLEDLRPLGDMPALETLVLDVDRYGGPFTIVSGAFQRLKSFRVHKLYQLLFMPGSMPNLKHLDIKGLTYTWGSNIDLGIQHLASLSKVEMLVKAWRNNREGVQALEAETRRFLDAHPNRPTLTFNSFFTKSNLYRGRWEQ</sequence>
<dbReference type="InterPro" id="IPR032675">
    <property type="entry name" value="LRR_dom_sf"/>
</dbReference>
<keyword evidence="2" id="KW-0433">Leucine-rich repeat</keyword>
<evidence type="ECO:0000259" key="9">
    <source>
        <dbReference type="Pfam" id="PF23559"/>
    </source>
</evidence>
<dbReference type="EMBL" id="CM029039">
    <property type="protein sequence ID" value="KAG2639563.1"/>
    <property type="molecule type" value="Genomic_DNA"/>
</dbReference>
<dbReference type="PRINTS" id="PR00364">
    <property type="entry name" value="DISEASERSIST"/>
</dbReference>
<accession>A0A8T0VWK3</accession>
<dbReference type="InterPro" id="IPR055414">
    <property type="entry name" value="LRR_R13L4/SHOC2-like"/>
</dbReference>
<evidence type="ECO:0008006" key="13">
    <source>
        <dbReference type="Google" id="ProtNLM"/>
    </source>
</evidence>
<dbReference type="Pfam" id="PF00931">
    <property type="entry name" value="NB-ARC"/>
    <property type="match status" value="1"/>
</dbReference>
<feature type="domain" description="NB-ARC" evidence="7">
    <location>
        <begin position="182"/>
        <end position="351"/>
    </location>
</feature>
<feature type="domain" description="Disease resistance R13L4/SHOC-2-like LRR" evidence="10">
    <location>
        <begin position="560"/>
        <end position="916"/>
    </location>
</feature>
<dbReference type="Pfam" id="PF23559">
    <property type="entry name" value="WHD_DRP"/>
    <property type="match status" value="1"/>
</dbReference>
<dbReference type="EMBL" id="CM029039">
    <property type="protein sequence ID" value="KAG2639562.1"/>
    <property type="molecule type" value="Genomic_DNA"/>
</dbReference>
<dbReference type="SUPFAM" id="SSF52058">
    <property type="entry name" value="L domain-like"/>
    <property type="match status" value="1"/>
</dbReference>
<dbReference type="Gene3D" id="3.40.50.300">
    <property type="entry name" value="P-loop containing nucleotide triphosphate hydrolases"/>
    <property type="match status" value="1"/>
</dbReference>
<dbReference type="GO" id="GO:0042742">
    <property type="term" value="P:defense response to bacterium"/>
    <property type="evidence" value="ECO:0007669"/>
    <property type="project" value="UniProtKB-ARBA"/>
</dbReference>
<dbReference type="Proteomes" id="UP000823388">
    <property type="component" value="Chromosome 2K"/>
</dbReference>
<comment type="similarity">
    <text evidence="1">Belongs to the disease resistance NB-LRR family.</text>
</comment>
<keyword evidence="3" id="KW-0677">Repeat</keyword>
<evidence type="ECO:0000259" key="10">
    <source>
        <dbReference type="Pfam" id="PF23598"/>
    </source>
</evidence>
<evidence type="ECO:0000259" key="7">
    <source>
        <dbReference type="Pfam" id="PF00931"/>
    </source>
</evidence>
<dbReference type="PANTHER" id="PTHR23155">
    <property type="entry name" value="DISEASE RESISTANCE PROTEIN RP"/>
    <property type="match status" value="1"/>
</dbReference>
<dbReference type="Gene3D" id="1.10.8.430">
    <property type="entry name" value="Helical domain of apoptotic protease-activating factors"/>
    <property type="match status" value="1"/>
</dbReference>
<dbReference type="Gene3D" id="3.80.10.10">
    <property type="entry name" value="Ribonuclease Inhibitor"/>
    <property type="match status" value="1"/>
</dbReference>
<evidence type="ECO:0000259" key="8">
    <source>
        <dbReference type="Pfam" id="PF18052"/>
    </source>
</evidence>
<evidence type="ECO:0000313" key="12">
    <source>
        <dbReference type="Proteomes" id="UP000823388"/>
    </source>
</evidence>
<dbReference type="InterPro" id="IPR036388">
    <property type="entry name" value="WH-like_DNA-bd_sf"/>
</dbReference>
<dbReference type="InterPro" id="IPR042197">
    <property type="entry name" value="Apaf_helical"/>
</dbReference>
<evidence type="ECO:0000256" key="6">
    <source>
        <dbReference type="ARBA" id="ARBA00023054"/>
    </source>
</evidence>
<dbReference type="FunFam" id="1.10.10.10:FF:000322">
    <property type="entry name" value="Probable disease resistance protein At1g63360"/>
    <property type="match status" value="1"/>
</dbReference>
<dbReference type="GO" id="GO:0009626">
    <property type="term" value="P:plant-type hypersensitive response"/>
    <property type="evidence" value="ECO:0007669"/>
    <property type="project" value="UniProtKB-ARBA"/>
</dbReference>
<dbReference type="Pfam" id="PF18052">
    <property type="entry name" value="Rx_N"/>
    <property type="match status" value="1"/>
</dbReference>
<dbReference type="InterPro" id="IPR044974">
    <property type="entry name" value="Disease_R_plants"/>
</dbReference>
<evidence type="ECO:0000313" key="11">
    <source>
        <dbReference type="EMBL" id="KAG2639560.1"/>
    </source>
</evidence>
<dbReference type="SUPFAM" id="SSF52540">
    <property type="entry name" value="P-loop containing nucleoside triphosphate hydrolases"/>
    <property type="match status" value="1"/>
</dbReference>
<dbReference type="AlphaFoldDB" id="A0A8T0VWK3"/>
<dbReference type="InterPro" id="IPR041118">
    <property type="entry name" value="Rx_N"/>
</dbReference>
<evidence type="ECO:0000256" key="4">
    <source>
        <dbReference type="ARBA" id="ARBA00022741"/>
    </source>
</evidence>
<dbReference type="InterPro" id="IPR027417">
    <property type="entry name" value="P-loop_NTPase"/>
</dbReference>
<dbReference type="GO" id="GO:0002758">
    <property type="term" value="P:innate immune response-activating signaling pathway"/>
    <property type="evidence" value="ECO:0007669"/>
    <property type="project" value="UniProtKB-ARBA"/>
</dbReference>
<keyword evidence="12" id="KW-1185">Reference proteome</keyword>
<evidence type="ECO:0000256" key="3">
    <source>
        <dbReference type="ARBA" id="ARBA00022737"/>
    </source>
</evidence>
<reference evidence="11 12" key="1">
    <citation type="submission" date="2020-05" db="EMBL/GenBank/DDBJ databases">
        <title>WGS assembly of Panicum virgatum.</title>
        <authorList>
            <person name="Lovell J.T."/>
            <person name="Jenkins J."/>
            <person name="Shu S."/>
            <person name="Juenger T.E."/>
            <person name="Schmutz J."/>
        </authorList>
    </citation>
    <scope>NUCLEOTIDE SEQUENCE [LARGE SCALE GENOMIC DNA]</scope>
    <source>
        <strain evidence="11">AP13</strain>
        <strain evidence="12">cv. AP13</strain>
    </source>
</reference>
<dbReference type="InterPro" id="IPR038005">
    <property type="entry name" value="RX-like_CC"/>
</dbReference>
<evidence type="ECO:0000256" key="5">
    <source>
        <dbReference type="ARBA" id="ARBA00022821"/>
    </source>
</evidence>
<dbReference type="OrthoDB" id="648730at2759"/>
<dbReference type="Gene3D" id="1.10.10.10">
    <property type="entry name" value="Winged helix-like DNA-binding domain superfamily/Winged helix DNA-binding domain"/>
    <property type="match status" value="1"/>
</dbReference>
<dbReference type="EMBL" id="CM029039">
    <property type="protein sequence ID" value="KAG2639560.1"/>
    <property type="molecule type" value="Genomic_DNA"/>
</dbReference>
<protein>
    <recommendedName>
        <fullName evidence="13">AAA+ ATPase domain-containing protein</fullName>
    </recommendedName>
</protein>
<feature type="domain" description="Disease resistance protein winged helix" evidence="9">
    <location>
        <begin position="440"/>
        <end position="508"/>
    </location>
</feature>
<dbReference type="InterPro" id="IPR058922">
    <property type="entry name" value="WHD_DRP"/>
</dbReference>
<dbReference type="Gene3D" id="1.20.5.4130">
    <property type="match status" value="1"/>
</dbReference>
<evidence type="ECO:0000256" key="2">
    <source>
        <dbReference type="ARBA" id="ARBA00022614"/>
    </source>
</evidence>